<name>A0A410QA56_9FIRM</name>
<dbReference type="KEGG" id="spoa:EQM13_04375"/>
<organism evidence="2 3">
    <name type="scientific">Acidilutibacter cellobiosedens</name>
    <dbReference type="NCBI Taxonomy" id="2507161"/>
    <lineage>
        <taxon>Bacteria</taxon>
        <taxon>Bacillati</taxon>
        <taxon>Bacillota</taxon>
        <taxon>Tissierellia</taxon>
        <taxon>Tissierellales</taxon>
        <taxon>Acidilutibacteraceae</taxon>
        <taxon>Acidilutibacter</taxon>
    </lineage>
</organism>
<feature type="transmembrane region" description="Helical" evidence="1">
    <location>
        <begin position="136"/>
        <end position="161"/>
    </location>
</feature>
<dbReference type="OrthoDB" id="9816138at2"/>
<keyword evidence="3" id="KW-1185">Reference proteome</keyword>
<dbReference type="EMBL" id="CP035282">
    <property type="protein sequence ID" value="QAT60866.1"/>
    <property type="molecule type" value="Genomic_DNA"/>
</dbReference>
<dbReference type="AlphaFoldDB" id="A0A410QA56"/>
<protein>
    <submittedName>
        <fullName evidence="2">Uncharacterized protein</fullName>
    </submittedName>
</protein>
<sequence>MGRYMKYEIKGSYKFILGVIAIFLILNTISYIKISSDYIRFIAYMILFGTSLAAFLYIVGSFKNELYEDRGYLTFTLPLTGREILGSKLIVAMMWFAILGTIVFLHNLFMMSWISRVSLSEILEYFSSVDINIIKMFLYCMMLLIIGVIITLLLIYFSMALSRVSLKNKKIGGIWFVVFLVLSIVFFYFLAKITSWIPYSIDMSTFKVVVPLNGSIFNLNIAGFIYTIAVGVGAFLTTGYIIDNKIDL</sequence>
<dbReference type="Proteomes" id="UP000287969">
    <property type="component" value="Chromosome"/>
</dbReference>
<feature type="transmembrane region" description="Helical" evidence="1">
    <location>
        <begin position="12"/>
        <end position="32"/>
    </location>
</feature>
<reference evidence="3" key="1">
    <citation type="submission" date="2019-01" db="EMBL/GenBank/DDBJ databases">
        <title>Draft genomes of a novel of Sporanaerobacter strains.</title>
        <authorList>
            <person name="Ma S."/>
        </authorList>
    </citation>
    <scope>NUCLEOTIDE SEQUENCE [LARGE SCALE GENOMIC DNA]</scope>
    <source>
        <strain evidence="3">NJN-17</strain>
    </source>
</reference>
<keyword evidence="1" id="KW-1133">Transmembrane helix</keyword>
<feature type="transmembrane region" description="Helical" evidence="1">
    <location>
        <begin position="89"/>
        <end position="116"/>
    </location>
</feature>
<evidence type="ECO:0000256" key="1">
    <source>
        <dbReference type="SAM" id="Phobius"/>
    </source>
</evidence>
<evidence type="ECO:0000313" key="2">
    <source>
        <dbReference type="EMBL" id="QAT60866.1"/>
    </source>
</evidence>
<dbReference type="RefSeq" id="WP_114217953.1">
    <property type="nucleotide sequence ID" value="NZ_CP035282.1"/>
</dbReference>
<feature type="transmembrane region" description="Helical" evidence="1">
    <location>
        <begin position="173"/>
        <end position="197"/>
    </location>
</feature>
<keyword evidence="1" id="KW-0472">Membrane</keyword>
<feature type="transmembrane region" description="Helical" evidence="1">
    <location>
        <begin position="217"/>
        <end position="242"/>
    </location>
</feature>
<keyword evidence="1" id="KW-0812">Transmembrane</keyword>
<evidence type="ECO:0000313" key="3">
    <source>
        <dbReference type="Proteomes" id="UP000287969"/>
    </source>
</evidence>
<accession>A0A410QA56</accession>
<gene>
    <name evidence="2" type="ORF">EQM13_04375</name>
</gene>
<feature type="transmembrane region" description="Helical" evidence="1">
    <location>
        <begin position="38"/>
        <end position="60"/>
    </location>
</feature>
<proteinExistence type="predicted"/>